<protein>
    <submittedName>
        <fullName evidence="1">Uncharacterized protein</fullName>
    </submittedName>
</protein>
<reference evidence="1" key="1">
    <citation type="submission" date="2019-08" db="EMBL/GenBank/DDBJ databases">
        <authorList>
            <person name="Kucharzyk K."/>
            <person name="Murdoch R.W."/>
            <person name="Higgins S."/>
            <person name="Loffler F."/>
        </authorList>
    </citation>
    <scope>NUCLEOTIDE SEQUENCE</scope>
</reference>
<gene>
    <name evidence="1" type="ORF">SDC9_21214</name>
</gene>
<evidence type="ECO:0000313" key="1">
    <source>
        <dbReference type="EMBL" id="MPL75390.1"/>
    </source>
</evidence>
<name>A0A644U8Y7_9ZZZZ</name>
<accession>A0A644U8Y7</accession>
<sequence length="154" mass="17804">MIKLSNKKKFLIIILLLVAVVGFSLSAVSASNGYSHYKDSFKLYKDSYTYMGNKYPYPYKKERISGGKGKYGGSAEIYLYKKGKKVTKKSYLRISDYYGNGNFKVSVKFRYWNGYKYINKYKTKTYYKKTNLAYANGGISSTNWIPVSVKIYTK</sequence>
<organism evidence="1">
    <name type="scientific">bioreactor metagenome</name>
    <dbReference type="NCBI Taxonomy" id="1076179"/>
    <lineage>
        <taxon>unclassified sequences</taxon>
        <taxon>metagenomes</taxon>
        <taxon>ecological metagenomes</taxon>
    </lineage>
</organism>
<dbReference type="AlphaFoldDB" id="A0A644U8Y7"/>
<proteinExistence type="predicted"/>
<comment type="caution">
    <text evidence="1">The sequence shown here is derived from an EMBL/GenBank/DDBJ whole genome shotgun (WGS) entry which is preliminary data.</text>
</comment>
<dbReference type="EMBL" id="VSSQ01000088">
    <property type="protein sequence ID" value="MPL75390.1"/>
    <property type="molecule type" value="Genomic_DNA"/>
</dbReference>